<evidence type="ECO:0000313" key="2">
    <source>
        <dbReference type="EMBL" id="KAJ0197236.1"/>
    </source>
</evidence>
<dbReference type="PANTHER" id="PTHR33116:SF77">
    <property type="entry name" value="RNA-DIRECTED DNA POLYMERASE"/>
    <property type="match status" value="1"/>
</dbReference>
<dbReference type="PANTHER" id="PTHR33116">
    <property type="entry name" value="REVERSE TRANSCRIPTASE ZINC-BINDING DOMAIN-CONTAINING PROTEIN-RELATED-RELATED"/>
    <property type="match status" value="1"/>
</dbReference>
<feature type="domain" description="Reverse transcriptase zinc-binding" evidence="1">
    <location>
        <begin position="83"/>
        <end position="146"/>
    </location>
</feature>
<reference evidence="2 3" key="1">
    <citation type="journal article" date="2017" name="Nat. Commun.">
        <title>Genome assembly with in vitro proximity ligation data and whole-genome triplication in lettuce.</title>
        <authorList>
            <person name="Reyes-Chin-Wo S."/>
            <person name="Wang Z."/>
            <person name="Yang X."/>
            <person name="Kozik A."/>
            <person name="Arikit S."/>
            <person name="Song C."/>
            <person name="Xia L."/>
            <person name="Froenicke L."/>
            <person name="Lavelle D.O."/>
            <person name="Truco M.J."/>
            <person name="Xia R."/>
            <person name="Zhu S."/>
            <person name="Xu C."/>
            <person name="Xu H."/>
            <person name="Xu X."/>
            <person name="Cox K."/>
            <person name="Korf I."/>
            <person name="Meyers B.C."/>
            <person name="Michelmore R.W."/>
        </authorList>
    </citation>
    <scope>NUCLEOTIDE SEQUENCE [LARGE SCALE GENOMIC DNA]</scope>
    <source>
        <strain evidence="3">cv. Salinas</strain>
        <tissue evidence="2">Seedlings</tissue>
    </source>
</reference>
<accession>A0A9R1V0G2</accession>
<sequence>MNMTTPSGEVSPSVYGIRVKYYIFYDPPIVPQSDQVSFVNHFKQEVNVDGSLKWIWSLESSGVYIVSSLRVHIDNLVLPHSSDDAWVWNPLVPGKLNVLAWRVGLGKLPCMENLSRIGVNSSNLCRMCNEAPESEDHIFVGCPRAANCKNRLGGHQRLKVFHEAIMLYFLWVIWRYRNEKVHAESPRSKSVLSYEVQVLSHLWLNARKRSGQNLRLMRLCKDKDGLGIDSLKAFSALHLMVKGCGLWLSMLSMSDRWEWELEIDGEFTVSSTRLPTKNNLDAKNIDLPSMMCALCISDIEDVNDVFVFCDVENQI</sequence>
<comment type="caution">
    <text evidence="2">The sequence shown here is derived from an EMBL/GenBank/DDBJ whole genome shotgun (WGS) entry which is preliminary data.</text>
</comment>
<proteinExistence type="predicted"/>
<organism evidence="2 3">
    <name type="scientific">Lactuca sativa</name>
    <name type="common">Garden lettuce</name>
    <dbReference type="NCBI Taxonomy" id="4236"/>
    <lineage>
        <taxon>Eukaryota</taxon>
        <taxon>Viridiplantae</taxon>
        <taxon>Streptophyta</taxon>
        <taxon>Embryophyta</taxon>
        <taxon>Tracheophyta</taxon>
        <taxon>Spermatophyta</taxon>
        <taxon>Magnoliopsida</taxon>
        <taxon>eudicotyledons</taxon>
        <taxon>Gunneridae</taxon>
        <taxon>Pentapetalae</taxon>
        <taxon>asterids</taxon>
        <taxon>campanulids</taxon>
        <taxon>Asterales</taxon>
        <taxon>Asteraceae</taxon>
        <taxon>Cichorioideae</taxon>
        <taxon>Cichorieae</taxon>
        <taxon>Lactucinae</taxon>
        <taxon>Lactuca</taxon>
    </lineage>
</organism>
<name>A0A9R1V0G2_LACSA</name>
<keyword evidence="3" id="KW-1185">Reference proteome</keyword>
<dbReference type="AlphaFoldDB" id="A0A9R1V0G2"/>
<dbReference type="EMBL" id="NBSK02000007">
    <property type="protein sequence ID" value="KAJ0197236.1"/>
    <property type="molecule type" value="Genomic_DNA"/>
</dbReference>
<evidence type="ECO:0000313" key="3">
    <source>
        <dbReference type="Proteomes" id="UP000235145"/>
    </source>
</evidence>
<dbReference type="Pfam" id="PF13966">
    <property type="entry name" value="zf-RVT"/>
    <property type="match status" value="1"/>
</dbReference>
<gene>
    <name evidence="2" type="ORF">LSAT_V11C700356500</name>
</gene>
<dbReference type="InterPro" id="IPR026960">
    <property type="entry name" value="RVT-Znf"/>
</dbReference>
<evidence type="ECO:0000259" key="1">
    <source>
        <dbReference type="Pfam" id="PF13966"/>
    </source>
</evidence>
<dbReference type="Proteomes" id="UP000235145">
    <property type="component" value="Unassembled WGS sequence"/>
</dbReference>
<protein>
    <recommendedName>
        <fullName evidence="1">Reverse transcriptase zinc-binding domain-containing protein</fullName>
    </recommendedName>
</protein>